<dbReference type="PANTHER" id="PTHR13355:SF11">
    <property type="entry name" value="GLUCOSAMINE 6-PHOSPHATE N-ACETYLTRANSFERASE"/>
    <property type="match status" value="1"/>
</dbReference>
<dbReference type="CDD" id="cd04301">
    <property type="entry name" value="NAT_SF"/>
    <property type="match status" value="1"/>
</dbReference>
<dbReference type="AlphaFoldDB" id="A0A520MGH0"/>
<comment type="caution">
    <text evidence="2">The sequence shown here is derived from an EMBL/GenBank/DDBJ whole genome shotgun (WGS) entry which is preliminary data.</text>
</comment>
<dbReference type="GO" id="GO:0004343">
    <property type="term" value="F:glucosamine 6-phosphate N-acetyltransferase activity"/>
    <property type="evidence" value="ECO:0007669"/>
    <property type="project" value="TreeGrafter"/>
</dbReference>
<dbReference type="InterPro" id="IPR039143">
    <property type="entry name" value="GNPNAT1-like"/>
</dbReference>
<dbReference type="PANTHER" id="PTHR13355">
    <property type="entry name" value="GLUCOSAMINE 6-PHOSPHATE N-ACETYLTRANSFERASE"/>
    <property type="match status" value="1"/>
</dbReference>
<evidence type="ECO:0000259" key="1">
    <source>
        <dbReference type="PROSITE" id="PS51186"/>
    </source>
</evidence>
<dbReference type="Pfam" id="PF13673">
    <property type="entry name" value="Acetyltransf_10"/>
    <property type="match status" value="1"/>
</dbReference>
<dbReference type="PROSITE" id="PS51186">
    <property type="entry name" value="GNAT"/>
    <property type="match status" value="1"/>
</dbReference>
<dbReference type="InterPro" id="IPR016181">
    <property type="entry name" value="Acyl_CoA_acyltransferase"/>
</dbReference>
<gene>
    <name evidence="2" type="ORF">EVB03_05275</name>
</gene>
<sequence length="141" mass="16000">MSAITITQATWHTDEQIIKSIRMPVFVEEQNVPFDIDFDHNDASAIHWLARNEQGRAIGTARMLSDGHFGRMAVLKESRNKGIGRQIMQAALEYAVHAGMETVYLNAQLHARAFYERLGFSPYGDVFLEANIEHIAMARRP</sequence>
<dbReference type="Proteomes" id="UP000315889">
    <property type="component" value="Unassembled WGS sequence"/>
</dbReference>
<feature type="domain" description="N-acetyltransferase" evidence="1">
    <location>
        <begin position="4"/>
        <end position="141"/>
    </location>
</feature>
<dbReference type="Gene3D" id="3.40.630.30">
    <property type="match status" value="1"/>
</dbReference>
<evidence type="ECO:0000313" key="2">
    <source>
        <dbReference type="EMBL" id="RZO20326.1"/>
    </source>
</evidence>
<dbReference type="EMBL" id="SHBP01000005">
    <property type="protein sequence ID" value="RZO20326.1"/>
    <property type="molecule type" value="Genomic_DNA"/>
</dbReference>
<accession>A0A520MGH0</accession>
<proteinExistence type="predicted"/>
<protein>
    <submittedName>
        <fullName evidence="2">GNAT family N-acetyltransferase</fullName>
    </submittedName>
</protein>
<dbReference type="InterPro" id="IPR000182">
    <property type="entry name" value="GNAT_dom"/>
</dbReference>
<evidence type="ECO:0000313" key="3">
    <source>
        <dbReference type="Proteomes" id="UP000315889"/>
    </source>
</evidence>
<name>A0A520MGH0_9GAMM</name>
<dbReference type="SUPFAM" id="SSF55729">
    <property type="entry name" value="Acyl-CoA N-acyltransferases (Nat)"/>
    <property type="match status" value="1"/>
</dbReference>
<organism evidence="2 3">
    <name type="scientific">SAR92 clade bacterium</name>
    <dbReference type="NCBI Taxonomy" id="2315479"/>
    <lineage>
        <taxon>Bacteria</taxon>
        <taxon>Pseudomonadati</taxon>
        <taxon>Pseudomonadota</taxon>
        <taxon>Gammaproteobacteria</taxon>
        <taxon>Cellvibrionales</taxon>
        <taxon>Porticoccaceae</taxon>
        <taxon>SAR92 clade</taxon>
    </lineage>
</organism>
<keyword evidence="2" id="KW-0808">Transferase</keyword>
<reference evidence="2 3" key="1">
    <citation type="submission" date="2019-02" db="EMBL/GenBank/DDBJ databases">
        <title>Prokaryotic population dynamics and viral predation in marine succession experiment using metagenomics: the confinement effect.</title>
        <authorList>
            <person name="Haro-Moreno J.M."/>
            <person name="Rodriguez-Valera F."/>
            <person name="Lopez-Perez M."/>
        </authorList>
    </citation>
    <scope>NUCLEOTIDE SEQUENCE [LARGE SCALE GENOMIC DNA]</scope>
    <source>
        <strain evidence="2">MED-G170</strain>
    </source>
</reference>